<dbReference type="InterPro" id="IPR000551">
    <property type="entry name" value="MerR-type_HTH_dom"/>
</dbReference>
<keyword evidence="3" id="KW-0411">Iron-sulfur</keyword>
<dbReference type="SUPFAM" id="SSF46955">
    <property type="entry name" value="Putative DNA-binding domain"/>
    <property type="match status" value="1"/>
</dbReference>
<dbReference type="InterPro" id="IPR009061">
    <property type="entry name" value="DNA-bd_dom_put_sf"/>
</dbReference>
<dbReference type="PRINTS" id="PR00040">
    <property type="entry name" value="HTHMERR"/>
</dbReference>
<evidence type="ECO:0000259" key="5">
    <source>
        <dbReference type="PROSITE" id="PS50937"/>
    </source>
</evidence>
<dbReference type="InterPro" id="IPR010211">
    <property type="entry name" value="Redox-sen_tscrpt-act_SoxR"/>
</dbReference>
<keyword evidence="1" id="KW-0479">Metal-binding</keyword>
<dbReference type="EMBL" id="CP146069">
    <property type="protein sequence ID" value="WWR48222.1"/>
    <property type="molecule type" value="Genomic_DNA"/>
</dbReference>
<keyword evidence="1" id="KW-0001">2Fe-2S</keyword>
<dbReference type="SMART" id="SM00422">
    <property type="entry name" value="HTH_MERR"/>
    <property type="match status" value="1"/>
</dbReference>
<evidence type="ECO:0000256" key="3">
    <source>
        <dbReference type="ARBA" id="ARBA00023014"/>
    </source>
</evidence>
<sequence length="158" mass="17665">MQNSRLVPRGLTIGYVSERTGLPPSAIRFYEDEGLVFPDRTAAGHRRYTRGDLRRLSFVMISQGLGFSIAEIREALCDLPQERAPTKRDWARISQRFGATLDDRIARMQSLRARLDGCIGCGCLSLKTCALYNPRDRAARRGAGPRYLMGDMPDAAQS</sequence>
<dbReference type="Gene3D" id="1.10.1660.10">
    <property type="match status" value="1"/>
</dbReference>
<organism evidence="6 7">
    <name type="scientific">Roseovarius phycicola</name>
    <dbReference type="NCBI Taxonomy" id="3080976"/>
    <lineage>
        <taxon>Bacteria</taxon>
        <taxon>Pseudomonadati</taxon>
        <taxon>Pseudomonadota</taxon>
        <taxon>Alphaproteobacteria</taxon>
        <taxon>Rhodobacterales</taxon>
        <taxon>Roseobacteraceae</taxon>
        <taxon>Roseovarius</taxon>
    </lineage>
</organism>
<dbReference type="NCBIfam" id="TIGR01950">
    <property type="entry name" value="SoxR"/>
    <property type="match status" value="1"/>
</dbReference>
<gene>
    <name evidence="6" type="primary">soxR</name>
    <name evidence="6" type="ORF">RZ517_08640</name>
</gene>
<name>A0ABZ2HJS6_9RHOB</name>
<proteinExistence type="predicted"/>
<evidence type="ECO:0000256" key="2">
    <source>
        <dbReference type="ARBA" id="ARBA00023004"/>
    </source>
</evidence>
<keyword evidence="4" id="KW-0238">DNA-binding</keyword>
<reference evidence="6 7" key="1">
    <citation type="submission" date="2023-10" db="EMBL/GenBank/DDBJ databases">
        <title>Roseovarius strain S88 nov., isolated from a marine algae.</title>
        <authorList>
            <person name="Lee M.W."/>
            <person name="Lee J.K."/>
            <person name="Kim J.M."/>
            <person name="Choi D.G."/>
            <person name="Baek J.H."/>
            <person name="Bayburt H."/>
            <person name="Jung J.J."/>
            <person name="Han D.M."/>
            <person name="Jeon C.O."/>
        </authorList>
    </citation>
    <scope>NUCLEOTIDE SEQUENCE [LARGE SCALE GENOMIC DNA]</scope>
    <source>
        <strain evidence="6 7">S88</strain>
    </source>
</reference>
<keyword evidence="2" id="KW-0408">Iron</keyword>
<evidence type="ECO:0000313" key="7">
    <source>
        <dbReference type="Proteomes" id="UP001364156"/>
    </source>
</evidence>
<evidence type="ECO:0000256" key="4">
    <source>
        <dbReference type="ARBA" id="ARBA00023125"/>
    </source>
</evidence>
<dbReference type="Proteomes" id="UP001364156">
    <property type="component" value="Chromosome"/>
</dbReference>
<evidence type="ECO:0000313" key="6">
    <source>
        <dbReference type="EMBL" id="WWR48222.1"/>
    </source>
</evidence>
<dbReference type="InterPro" id="IPR047057">
    <property type="entry name" value="MerR_fam"/>
</dbReference>
<dbReference type="RefSeq" id="WP_338551039.1">
    <property type="nucleotide sequence ID" value="NZ_CP146069.1"/>
</dbReference>
<accession>A0ABZ2HJS6</accession>
<dbReference type="Pfam" id="PF13411">
    <property type="entry name" value="MerR_1"/>
    <property type="match status" value="1"/>
</dbReference>
<protein>
    <submittedName>
        <fullName evidence="6">Redox-sensitive transcriptional activator SoxR</fullName>
    </submittedName>
</protein>
<evidence type="ECO:0000256" key="1">
    <source>
        <dbReference type="ARBA" id="ARBA00022714"/>
    </source>
</evidence>
<keyword evidence="7" id="KW-1185">Reference proteome</keyword>
<dbReference type="PANTHER" id="PTHR30204:SF0">
    <property type="entry name" value="REDOX-SENSITIVE TRANSCRIPTIONAL ACTIVATOR SOXR"/>
    <property type="match status" value="1"/>
</dbReference>
<dbReference type="PANTHER" id="PTHR30204">
    <property type="entry name" value="REDOX-CYCLING DRUG-SENSING TRANSCRIPTIONAL ACTIVATOR SOXR"/>
    <property type="match status" value="1"/>
</dbReference>
<dbReference type="PROSITE" id="PS50937">
    <property type="entry name" value="HTH_MERR_2"/>
    <property type="match status" value="1"/>
</dbReference>
<feature type="domain" description="HTH merR-type" evidence="5">
    <location>
        <begin position="10"/>
        <end position="78"/>
    </location>
</feature>